<reference evidence="4" key="1">
    <citation type="submission" date="2016-01" db="EMBL/GenBank/DDBJ databases">
        <authorList>
            <person name="Mitreva M."/>
            <person name="Pepin K.H."/>
            <person name="Mihindukulasuriya K.A."/>
            <person name="Fulton R."/>
            <person name="Fronick C."/>
            <person name="O'Laughlin M."/>
            <person name="Miner T."/>
            <person name="Herter B."/>
            <person name="Rosa B.A."/>
            <person name="Cordes M."/>
            <person name="Tomlinson C."/>
            <person name="Wollam A."/>
            <person name="Palsikar V.B."/>
            <person name="Mardis E.R."/>
            <person name="Wilson R.K."/>
        </authorList>
    </citation>
    <scope>NUCLEOTIDE SEQUENCE [LARGE SCALE GENOMIC DNA]</scope>
    <source>
        <strain evidence="4">DNF00896</strain>
    </source>
</reference>
<dbReference type="AlphaFoldDB" id="A0A133ZX45"/>
<evidence type="ECO:0008006" key="5">
    <source>
        <dbReference type="Google" id="ProtNLM"/>
    </source>
</evidence>
<name>A0A133ZX45_9FIRM</name>
<feature type="compositionally biased region" description="Gly residues" evidence="1">
    <location>
        <begin position="41"/>
        <end position="60"/>
    </location>
</feature>
<feature type="compositionally biased region" description="Polar residues" evidence="1">
    <location>
        <begin position="69"/>
        <end position="84"/>
    </location>
</feature>
<protein>
    <recommendedName>
        <fullName evidence="5">Preprotein translocase</fullName>
    </recommendedName>
</protein>
<organism evidence="3 4">
    <name type="scientific">Lachnoanaerobaculum saburreum</name>
    <dbReference type="NCBI Taxonomy" id="467210"/>
    <lineage>
        <taxon>Bacteria</taxon>
        <taxon>Bacillati</taxon>
        <taxon>Bacillota</taxon>
        <taxon>Clostridia</taxon>
        <taxon>Lachnospirales</taxon>
        <taxon>Lachnospiraceae</taxon>
        <taxon>Lachnoanaerobaculum</taxon>
    </lineage>
</organism>
<sequence>MNKKGIAVLSCILAMSIAGGAYGATSVQGGSGSNTGHSRRGGGGGGGGGSHSRGGGGGSVHRGASSSHTGANTQTNTQASAINTQNNSTAVRFIGAIEGGHAITPSAGSETAGLPEKVVASINSINQGGSISDATGLKEFAEYKAMDKTMAIITTDANGKIADIPTKLSIYVPNIIEGKDIKVIAYANITGTWAAIPVHSINYQAKTMDITINGSSTICPIYK</sequence>
<dbReference type="PATRIC" id="fig|467210.3.peg.786"/>
<feature type="chain" id="PRO_5007461211" description="Preprotein translocase" evidence="2">
    <location>
        <begin position="24"/>
        <end position="223"/>
    </location>
</feature>
<feature type="region of interest" description="Disordered" evidence="1">
    <location>
        <begin position="27"/>
        <end position="84"/>
    </location>
</feature>
<dbReference type="Proteomes" id="UP000070394">
    <property type="component" value="Unassembled WGS sequence"/>
</dbReference>
<accession>A0A133ZX45</accession>
<evidence type="ECO:0000256" key="1">
    <source>
        <dbReference type="SAM" id="MobiDB-lite"/>
    </source>
</evidence>
<gene>
    <name evidence="3" type="ORF">HMPREF1866_00796</name>
</gene>
<keyword evidence="4" id="KW-1185">Reference proteome</keyword>
<evidence type="ECO:0000313" key="4">
    <source>
        <dbReference type="Proteomes" id="UP000070394"/>
    </source>
</evidence>
<proteinExistence type="predicted"/>
<evidence type="ECO:0000313" key="3">
    <source>
        <dbReference type="EMBL" id="KXB60013.1"/>
    </source>
</evidence>
<dbReference type="OrthoDB" id="2053788at2"/>
<dbReference type="EMBL" id="LSDA01000020">
    <property type="protein sequence ID" value="KXB60013.1"/>
    <property type="molecule type" value="Genomic_DNA"/>
</dbReference>
<dbReference type="STRING" id="467210.HMPREF1866_00796"/>
<feature type="signal peptide" evidence="2">
    <location>
        <begin position="1"/>
        <end position="23"/>
    </location>
</feature>
<evidence type="ECO:0000256" key="2">
    <source>
        <dbReference type="SAM" id="SignalP"/>
    </source>
</evidence>
<dbReference type="RefSeq" id="WP_060930700.1">
    <property type="nucleotide sequence ID" value="NZ_KQ959781.1"/>
</dbReference>
<comment type="caution">
    <text evidence="3">The sequence shown here is derived from an EMBL/GenBank/DDBJ whole genome shotgun (WGS) entry which is preliminary data.</text>
</comment>
<keyword evidence="2" id="KW-0732">Signal</keyword>